<evidence type="ECO:0000256" key="4">
    <source>
        <dbReference type="ARBA" id="ARBA00023172"/>
    </source>
</evidence>
<protein>
    <recommendedName>
        <fullName evidence="10">DNA recombination protein RmuC</fullName>
    </recommendedName>
</protein>
<keyword evidence="4" id="KW-0233">DNA recombination</keyword>
<organism evidence="8 9">
    <name type="scientific">Saccharospirillum salsuginis</name>
    <dbReference type="NCBI Taxonomy" id="418750"/>
    <lineage>
        <taxon>Bacteria</taxon>
        <taxon>Pseudomonadati</taxon>
        <taxon>Pseudomonadota</taxon>
        <taxon>Gammaproteobacteria</taxon>
        <taxon>Oceanospirillales</taxon>
        <taxon>Saccharospirillaceae</taxon>
        <taxon>Saccharospirillum</taxon>
    </lineage>
</organism>
<dbReference type="PANTHER" id="PTHR30563:SF0">
    <property type="entry name" value="DNA RECOMBINATION PROTEIN RMUC"/>
    <property type="match status" value="1"/>
</dbReference>
<dbReference type="PANTHER" id="PTHR30563">
    <property type="entry name" value="DNA RECOMBINATION PROTEIN RMUC"/>
    <property type="match status" value="1"/>
</dbReference>
<keyword evidence="7" id="KW-1133">Transmembrane helix</keyword>
<dbReference type="Proteomes" id="UP000626148">
    <property type="component" value="Unassembled WGS sequence"/>
</dbReference>
<name>A0A918KQK1_9GAMM</name>
<keyword evidence="7" id="KW-0472">Membrane</keyword>
<keyword evidence="9" id="KW-1185">Reference proteome</keyword>
<dbReference type="GO" id="GO:0006310">
    <property type="term" value="P:DNA recombination"/>
    <property type="evidence" value="ECO:0007669"/>
    <property type="project" value="UniProtKB-KW"/>
</dbReference>
<dbReference type="InterPro" id="IPR003798">
    <property type="entry name" value="DNA_recombination_RmuC"/>
</dbReference>
<dbReference type="RefSeq" id="WP_189612600.1">
    <property type="nucleotide sequence ID" value="NZ_BMXR01000014.1"/>
</dbReference>
<evidence type="ECO:0000313" key="9">
    <source>
        <dbReference type="Proteomes" id="UP000626148"/>
    </source>
</evidence>
<keyword evidence="7" id="KW-0812">Transmembrane</keyword>
<reference evidence="8" key="2">
    <citation type="submission" date="2020-09" db="EMBL/GenBank/DDBJ databases">
        <authorList>
            <person name="Sun Q."/>
            <person name="Kim S."/>
        </authorList>
    </citation>
    <scope>NUCLEOTIDE SEQUENCE</scope>
    <source>
        <strain evidence="8">KCTC 22169</strain>
    </source>
</reference>
<keyword evidence="3 5" id="KW-0175">Coiled coil</keyword>
<evidence type="ECO:0000256" key="1">
    <source>
        <dbReference type="ARBA" id="ARBA00003416"/>
    </source>
</evidence>
<comment type="function">
    <text evidence="1">Involved in DNA recombination.</text>
</comment>
<evidence type="ECO:0000256" key="7">
    <source>
        <dbReference type="SAM" id="Phobius"/>
    </source>
</evidence>
<evidence type="ECO:0008006" key="10">
    <source>
        <dbReference type="Google" id="ProtNLM"/>
    </source>
</evidence>
<proteinExistence type="inferred from homology"/>
<feature type="transmembrane region" description="Helical" evidence="7">
    <location>
        <begin position="6"/>
        <end position="29"/>
    </location>
</feature>
<feature type="coiled-coil region" evidence="5">
    <location>
        <begin position="53"/>
        <end position="133"/>
    </location>
</feature>
<comment type="caution">
    <text evidence="8">The sequence shown here is derived from an EMBL/GenBank/DDBJ whole genome shotgun (WGS) entry which is preliminary data.</text>
</comment>
<evidence type="ECO:0000256" key="2">
    <source>
        <dbReference type="ARBA" id="ARBA00009840"/>
    </source>
</evidence>
<feature type="coiled-coil region" evidence="5">
    <location>
        <begin position="172"/>
        <end position="199"/>
    </location>
</feature>
<evidence type="ECO:0000256" key="5">
    <source>
        <dbReference type="SAM" id="Coils"/>
    </source>
</evidence>
<comment type="similarity">
    <text evidence="2">Belongs to the RmuC family.</text>
</comment>
<dbReference type="EMBL" id="BMXR01000014">
    <property type="protein sequence ID" value="GGX70684.1"/>
    <property type="molecule type" value="Genomic_DNA"/>
</dbReference>
<accession>A0A918KQK1</accession>
<reference evidence="8" key="1">
    <citation type="journal article" date="2014" name="Int. J. Syst. Evol. Microbiol.">
        <title>Complete genome sequence of Corynebacterium casei LMG S-19264T (=DSM 44701T), isolated from a smear-ripened cheese.</title>
        <authorList>
            <consortium name="US DOE Joint Genome Institute (JGI-PGF)"/>
            <person name="Walter F."/>
            <person name="Albersmeier A."/>
            <person name="Kalinowski J."/>
            <person name="Ruckert C."/>
        </authorList>
    </citation>
    <scope>NUCLEOTIDE SEQUENCE</scope>
    <source>
        <strain evidence="8">KCTC 22169</strain>
    </source>
</reference>
<evidence type="ECO:0000256" key="6">
    <source>
        <dbReference type="SAM" id="MobiDB-lite"/>
    </source>
</evidence>
<evidence type="ECO:0000313" key="8">
    <source>
        <dbReference type="EMBL" id="GGX70684.1"/>
    </source>
</evidence>
<dbReference type="Pfam" id="PF02646">
    <property type="entry name" value="RmuC"/>
    <property type="match status" value="1"/>
</dbReference>
<gene>
    <name evidence="8" type="ORF">GCM10007392_42700</name>
</gene>
<feature type="region of interest" description="Disordered" evidence="6">
    <location>
        <begin position="434"/>
        <end position="459"/>
    </location>
</feature>
<sequence length="459" mass="52819">MPWWQLPEVWISTVLAAVVGALLGSGVMWRARRRSEAALQACEQQLQQSRFDAEQSDRAYEDCAERLRDLEARHEQLQTRLHERENRLVALETQRKADHRHYQEQLRLLNDNREQLKQEFSNLAQDIFEAKGKRFAEQNQENLTALLRPFREQVDQFRKRVDDIHLRDTEGRAELKNQLQSLRELNTDLNRQASDLTRALKGDKKLQGNWGELQVERILESAGLQRGREYEREANFKDDDGQNRRPDFVVHLPDGKHLIIDSKVSLNAYQEAVAAETDLDRDAALKRHLASVRQHIQGLSEKNYPHLDGMKAPDFVLMFMPVEPALTTALETDPALFEVGFARNIILVTPTTLLATLRTVANLWTLERQNDNAKKLFDQAGRILEKFSVFAEKMERLGSQIDTAHRTYDDAWKSLSDGRGSLARQVEKLQELGAQGRRKIPESVSTGLSEEPDRKESSS</sequence>
<dbReference type="AlphaFoldDB" id="A0A918KQK1"/>
<evidence type="ECO:0000256" key="3">
    <source>
        <dbReference type="ARBA" id="ARBA00023054"/>
    </source>
</evidence>